<name>A0AAV4NT31_CAEEX</name>
<keyword evidence="2" id="KW-1185">Reference proteome</keyword>
<comment type="caution">
    <text evidence="1">The sequence shown here is derived from an EMBL/GenBank/DDBJ whole genome shotgun (WGS) entry which is preliminary data.</text>
</comment>
<dbReference type="AlphaFoldDB" id="A0AAV4NT31"/>
<protein>
    <submittedName>
        <fullName evidence="1">Uncharacterized protein</fullName>
    </submittedName>
</protein>
<proteinExistence type="predicted"/>
<feature type="non-terminal residue" evidence="1">
    <location>
        <position position="23"/>
    </location>
</feature>
<accession>A0AAV4NT31</accession>
<evidence type="ECO:0000313" key="1">
    <source>
        <dbReference type="EMBL" id="GIX87931.1"/>
    </source>
</evidence>
<reference evidence="1 2" key="1">
    <citation type="submission" date="2021-06" db="EMBL/GenBank/DDBJ databases">
        <title>Caerostris extrusa draft genome.</title>
        <authorList>
            <person name="Kono N."/>
            <person name="Arakawa K."/>
        </authorList>
    </citation>
    <scope>NUCLEOTIDE SEQUENCE [LARGE SCALE GENOMIC DNA]</scope>
</reference>
<gene>
    <name evidence="1" type="ORF">CEXT_742251</name>
</gene>
<sequence>MKRLYRHRRTYHTLSVDMVNFMA</sequence>
<dbReference type="EMBL" id="BPLR01003722">
    <property type="protein sequence ID" value="GIX87931.1"/>
    <property type="molecule type" value="Genomic_DNA"/>
</dbReference>
<evidence type="ECO:0000313" key="2">
    <source>
        <dbReference type="Proteomes" id="UP001054945"/>
    </source>
</evidence>
<organism evidence="1 2">
    <name type="scientific">Caerostris extrusa</name>
    <name type="common">Bark spider</name>
    <name type="synonym">Caerostris bankana</name>
    <dbReference type="NCBI Taxonomy" id="172846"/>
    <lineage>
        <taxon>Eukaryota</taxon>
        <taxon>Metazoa</taxon>
        <taxon>Ecdysozoa</taxon>
        <taxon>Arthropoda</taxon>
        <taxon>Chelicerata</taxon>
        <taxon>Arachnida</taxon>
        <taxon>Araneae</taxon>
        <taxon>Araneomorphae</taxon>
        <taxon>Entelegynae</taxon>
        <taxon>Araneoidea</taxon>
        <taxon>Araneidae</taxon>
        <taxon>Caerostris</taxon>
    </lineage>
</organism>
<dbReference type="Proteomes" id="UP001054945">
    <property type="component" value="Unassembled WGS sequence"/>
</dbReference>